<keyword evidence="8" id="KW-0732">Signal</keyword>
<dbReference type="InterPro" id="IPR011009">
    <property type="entry name" value="Kinase-like_dom_sf"/>
</dbReference>
<name>A0AAD4ITN1_PERFH</name>
<dbReference type="InterPro" id="IPR032675">
    <property type="entry name" value="LRR_dom_sf"/>
</dbReference>
<dbReference type="GO" id="GO:0005524">
    <property type="term" value="F:ATP binding"/>
    <property type="evidence" value="ECO:0007669"/>
    <property type="project" value="InterPro"/>
</dbReference>
<dbReference type="Gene3D" id="3.80.10.10">
    <property type="entry name" value="Ribonuclease Inhibitor"/>
    <property type="match status" value="1"/>
</dbReference>
<proteinExistence type="predicted"/>
<dbReference type="InterPro" id="IPR046959">
    <property type="entry name" value="PRK1-6/SRF4-like"/>
</dbReference>
<keyword evidence="5 7" id="KW-1133">Transmembrane helix</keyword>
<keyword evidence="2" id="KW-0433">Leucine-rich repeat</keyword>
<dbReference type="EMBL" id="SDAM02002666">
    <property type="protein sequence ID" value="KAH6821152.1"/>
    <property type="molecule type" value="Genomic_DNA"/>
</dbReference>
<evidence type="ECO:0000256" key="4">
    <source>
        <dbReference type="ARBA" id="ARBA00022737"/>
    </source>
</evidence>
<dbReference type="SUPFAM" id="SSF52058">
    <property type="entry name" value="L domain-like"/>
    <property type="match status" value="1"/>
</dbReference>
<accession>A0AAD4ITN1</accession>
<evidence type="ECO:0000256" key="2">
    <source>
        <dbReference type="ARBA" id="ARBA00022614"/>
    </source>
</evidence>
<dbReference type="SUPFAM" id="SSF56112">
    <property type="entry name" value="Protein kinase-like (PK-like)"/>
    <property type="match status" value="1"/>
</dbReference>
<dbReference type="Gene3D" id="1.10.510.10">
    <property type="entry name" value="Transferase(Phosphotransferase) domain 1"/>
    <property type="match status" value="1"/>
</dbReference>
<evidence type="ECO:0000256" key="7">
    <source>
        <dbReference type="SAM" id="Phobius"/>
    </source>
</evidence>
<feature type="domain" description="Protein kinase" evidence="9">
    <location>
        <begin position="346"/>
        <end position="622"/>
    </location>
</feature>
<comment type="subcellular location">
    <subcellularLocation>
        <location evidence="1">Membrane</location>
    </subcellularLocation>
</comment>
<evidence type="ECO:0000259" key="9">
    <source>
        <dbReference type="PROSITE" id="PS50011"/>
    </source>
</evidence>
<dbReference type="Pfam" id="PF08263">
    <property type="entry name" value="LRRNT_2"/>
    <property type="match status" value="1"/>
</dbReference>
<organism evidence="10 11">
    <name type="scientific">Perilla frutescens var. hirtella</name>
    <name type="common">Perilla citriodora</name>
    <name type="synonym">Perilla setoyensis</name>
    <dbReference type="NCBI Taxonomy" id="608512"/>
    <lineage>
        <taxon>Eukaryota</taxon>
        <taxon>Viridiplantae</taxon>
        <taxon>Streptophyta</taxon>
        <taxon>Embryophyta</taxon>
        <taxon>Tracheophyta</taxon>
        <taxon>Spermatophyta</taxon>
        <taxon>Magnoliopsida</taxon>
        <taxon>eudicotyledons</taxon>
        <taxon>Gunneridae</taxon>
        <taxon>Pentapetalae</taxon>
        <taxon>asterids</taxon>
        <taxon>lamiids</taxon>
        <taxon>Lamiales</taxon>
        <taxon>Lamiaceae</taxon>
        <taxon>Nepetoideae</taxon>
        <taxon>Elsholtzieae</taxon>
        <taxon>Perilla</taxon>
    </lineage>
</organism>
<feature type="signal peptide" evidence="8">
    <location>
        <begin position="1"/>
        <end position="25"/>
    </location>
</feature>
<keyword evidence="4" id="KW-0677">Repeat</keyword>
<feature type="chain" id="PRO_5041984284" description="Protein kinase domain-containing protein" evidence="8">
    <location>
        <begin position="26"/>
        <end position="645"/>
    </location>
</feature>
<dbReference type="Pfam" id="PF00560">
    <property type="entry name" value="LRR_1"/>
    <property type="match status" value="2"/>
</dbReference>
<gene>
    <name evidence="10" type="ORF">C2S53_019667</name>
</gene>
<evidence type="ECO:0000313" key="11">
    <source>
        <dbReference type="Proteomes" id="UP001190926"/>
    </source>
</evidence>
<dbReference type="Proteomes" id="UP001190926">
    <property type="component" value="Unassembled WGS sequence"/>
</dbReference>
<comment type="caution">
    <text evidence="10">The sequence shown here is derived from an EMBL/GenBank/DDBJ whole genome shotgun (WGS) entry which is preliminary data.</text>
</comment>
<dbReference type="GO" id="GO:0004672">
    <property type="term" value="F:protein kinase activity"/>
    <property type="evidence" value="ECO:0007669"/>
    <property type="project" value="InterPro"/>
</dbReference>
<dbReference type="AlphaFoldDB" id="A0AAD4ITN1"/>
<dbReference type="InterPro" id="IPR001611">
    <property type="entry name" value="Leu-rich_rpt"/>
</dbReference>
<dbReference type="InterPro" id="IPR000719">
    <property type="entry name" value="Prot_kinase_dom"/>
</dbReference>
<keyword evidence="3 7" id="KW-0812">Transmembrane</keyword>
<evidence type="ECO:0000256" key="6">
    <source>
        <dbReference type="ARBA" id="ARBA00023136"/>
    </source>
</evidence>
<dbReference type="PROSITE" id="PS50011">
    <property type="entry name" value="PROTEIN_KINASE_DOM"/>
    <property type="match status" value="1"/>
</dbReference>
<protein>
    <recommendedName>
        <fullName evidence="9">Protein kinase domain-containing protein</fullName>
    </recommendedName>
</protein>
<evidence type="ECO:0000256" key="5">
    <source>
        <dbReference type="ARBA" id="ARBA00022989"/>
    </source>
</evidence>
<evidence type="ECO:0000256" key="1">
    <source>
        <dbReference type="ARBA" id="ARBA00004370"/>
    </source>
</evidence>
<sequence length="645" mass="70271">MAKIHVLGSSIFFCIFLQILPATFSISESEALIKLKQSFVNSSSLDSWKPGTDPCAKNAQWIGIICVNGLVSSIRLKNMGVSGKIDIDSLASLSGLRSVGFVSNSFSGPIPDFKRMVLLKGLYLSRNQFSGEIAADYFKPMAGLKKVWLSGNMFSGRAPSSLFNLPRLMELRLDNNQFSGIIPPAELPSLVVLDMSYNNFEGEIPSGLSGFSTKAFEGNPGLCGGNLSNACDSASMTTHSNNKPMFMWAMVASALMFLLMVAGIFALKRRQERGDSGDEADECPSFHISSVRRTDGVTARAGIVPGPQAMPRPPSGHKGSKKFAKGVEIVMINNGKGEFTMSDLMKSEAEMLANGVLGSSYKAVMLAGLTVVVKRIKESAAKIGKEQFDGEMRKLGCLSHKNVLTPLAYHYRRDEKLLVCEYKPKGSLFYVLHGDRGISHAELNWPKRLRIIKGIGRGLAYLHAELSSLDLPHGNLKSSNVLLSEENEPQLTDYGLCSVISGSFAAQTLAAYKAPEAILDHDISPKCDVYCLGVIILEVLTGKFPSQFLNNGEGGVDIVQWARSAIAGGKEADLFDRYIEQTEKSRDEMEQLLRVGAACTESNPEQRLDMAEALRRIEEITVEGRSHDETTVEVEALSGEIREVV</sequence>
<reference evidence="10 11" key="1">
    <citation type="journal article" date="2021" name="Nat. Commun.">
        <title>Incipient diploidization of the medicinal plant Perilla within 10,000 years.</title>
        <authorList>
            <person name="Zhang Y."/>
            <person name="Shen Q."/>
            <person name="Leng L."/>
            <person name="Zhang D."/>
            <person name="Chen S."/>
            <person name="Shi Y."/>
            <person name="Ning Z."/>
            <person name="Chen S."/>
        </authorList>
    </citation>
    <scope>NUCLEOTIDE SEQUENCE [LARGE SCALE GENOMIC DNA]</scope>
    <source>
        <strain evidence="11">cv. PC099</strain>
    </source>
</reference>
<keyword evidence="6 7" id="KW-0472">Membrane</keyword>
<feature type="transmembrane region" description="Helical" evidence="7">
    <location>
        <begin position="245"/>
        <end position="267"/>
    </location>
</feature>
<dbReference type="Gene3D" id="3.30.200.20">
    <property type="entry name" value="Phosphorylase Kinase, domain 1"/>
    <property type="match status" value="1"/>
</dbReference>
<evidence type="ECO:0000313" key="10">
    <source>
        <dbReference type="EMBL" id="KAH6821152.1"/>
    </source>
</evidence>
<dbReference type="InterPro" id="IPR013210">
    <property type="entry name" value="LRR_N_plant-typ"/>
</dbReference>
<dbReference type="Pfam" id="PF00069">
    <property type="entry name" value="Pkinase"/>
    <property type="match status" value="1"/>
</dbReference>
<dbReference type="PANTHER" id="PTHR48007:SF38">
    <property type="entry name" value="LEUCINE-RICH REPEAT PROTEIN KINASE FAMILY PROTEIN"/>
    <property type="match status" value="1"/>
</dbReference>
<keyword evidence="11" id="KW-1185">Reference proteome</keyword>
<evidence type="ECO:0000256" key="8">
    <source>
        <dbReference type="SAM" id="SignalP"/>
    </source>
</evidence>
<evidence type="ECO:0000256" key="3">
    <source>
        <dbReference type="ARBA" id="ARBA00022692"/>
    </source>
</evidence>
<dbReference type="PANTHER" id="PTHR48007">
    <property type="entry name" value="LEUCINE-RICH REPEAT RECEPTOR-LIKE PROTEIN KINASE PXC1"/>
    <property type="match status" value="1"/>
</dbReference>
<dbReference type="GO" id="GO:0016020">
    <property type="term" value="C:membrane"/>
    <property type="evidence" value="ECO:0007669"/>
    <property type="project" value="UniProtKB-SubCell"/>
</dbReference>